<keyword evidence="1" id="KW-0812">Transmembrane</keyword>
<organism evidence="2">
    <name type="scientific">Chlamydomonas euryale</name>
    <dbReference type="NCBI Taxonomy" id="1486919"/>
    <lineage>
        <taxon>Eukaryota</taxon>
        <taxon>Viridiplantae</taxon>
        <taxon>Chlorophyta</taxon>
        <taxon>core chlorophytes</taxon>
        <taxon>Chlorophyceae</taxon>
        <taxon>CS clade</taxon>
        <taxon>Chlamydomonadales</taxon>
        <taxon>Chlamydomonadaceae</taxon>
        <taxon>Chlamydomonas</taxon>
    </lineage>
</organism>
<dbReference type="EMBL" id="HBEC01029921">
    <property type="protein sequence ID" value="CAD8297059.1"/>
    <property type="molecule type" value="Transcribed_RNA"/>
</dbReference>
<evidence type="ECO:0000313" key="2">
    <source>
        <dbReference type="EMBL" id="CAD8297057.1"/>
    </source>
</evidence>
<reference evidence="2" key="1">
    <citation type="submission" date="2021-01" db="EMBL/GenBank/DDBJ databases">
        <authorList>
            <person name="Corre E."/>
            <person name="Pelletier E."/>
            <person name="Niang G."/>
            <person name="Scheremetjew M."/>
            <person name="Finn R."/>
            <person name="Kale V."/>
            <person name="Holt S."/>
            <person name="Cochrane G."/>
            <person name="Meng A."/>
            <person name="Brown T."/>
            <person name="Cohen L."/>
        </authorList>
    </citation>
    <scope>NUCLEOTIDE SEQUENCE</scope>
    <source>
        <strain evidence="2">CCMP219</strain>
    </source>
</reference>
<dbReference type="EMBL" id="HBEC01029920">
    <property type="protein sequence ID" value="CAD8297057.1"/>
    <property type="molecule type" value="Transcribed_RNA"/>
</dbReference>
<gene>
    <name evidence="2" type="ORF">CEUR00632_LOCUS13828</name>
    <name evidence="3" type="ORF">CEUR00632_LOCUS13829</name>
</gene>
<feature type="transmembrane region" description="Helical" evidence="1">
    <location>
        <begin position="38"/>
        <end position="56"/>
    </location>
</feature>
<sequence>MHHQVVEVSASSAPKDVVGAIVSSAAPPPKPPNTPVRFFQLALAFILVFACVIYFREEIYTFSTVRNRPILEAVENEQVQSQLGGNWQVTSIPSDGNTSAAL</sequence>
<proteinExistence type="predicted"/>
<protein>
    <submittedName>
        <fullName evidence="2">Uncharacterized protein</fullName>
    </submittedName>
</protein>
<name>A0A6U2H4R0_9CHLO</name>
<dbReference type="AlphaFoldDB" id="A0A6U2H4R0"/>
<keyword evidence="1" id="KW-1133">Transmembrane helix</keyword>
<keyword evidence="1" id="KW-0472">Membrane</keyword>
<evidence type="ECO:0000256" key="1">
    <source>
        <dbReference type="SAM" id="Phobius"/>
    </source>
</evidence>
<accession>A0A6U2H4R0</accession>
<evidence type="ECO:0000313" key="3">
    <source>
        <dbReference type="EMBL" id="CAD8297059.1"/>
    </source>
</evidence>